<dbReference type="OrthoDB" id="18894at2759"/>
<evidence type="ECO:0000256" key="2">
    <source>
        <dbReference type="ARBA" id="ARBA00022692"/>
    </source>
</evidence>
<evidence type="ECO:0000313" key="9">
    <source>
        <dbReference type="Proteomes" id="UP000279236"/>
    </source>
</evidence>
<feature type="transmembrane region" description="Helical" evidence="6">
    <location>
        <begin position="234"/>
        <end position="253"/>
    </location>
</feature>
<dbReference type="EMBL" id="RSCE01000013">
    <property type="protein sequence ID" value="RSH78279.1"/>
    <property type="molecule type" value="Genomic_DNA"/>
</dbReference>
<keyword evidence="4 6" id="KW-0472">Membrane</keyword>
<feature type="transmembrane region" description="Helical" evidence="6">
    <location>
        <begin position="363"/>
        <end position="386"/>
    </location>
</feature>
<dbReference type="STRING" id="105984.A0A427XHA8"/>
<evidence type="ECO:0000259" key="7">
    <source>
        <dbReference type="Pfam" id="PF03151"/>
    </source>
</evidence>
<feature type="transmembrane region" description="Helical" evidence="6">
    <location>
        <begin position="259"/>
        <end position="278"/>
    </location>
</feature>
<dbReference type="InterPro" id="IPR037185">
    <property type="entry name" value="EmrE-like"/>
</dbReference>
<dbReference type="SUPFAM" id="SSF103481">
    <property type="entry name" value="Multidrug resistance efflux transporter EmrE"/>
    <property type="match status" value="1"/>
</dbReference>
<sequence length="560" mass="62111">MSRFTPEMTQPAGSLLFRVDGEDELVPLAPQSSTAAKDVDSSSDSDTEEHDRASSTRFPPPRSRQGSGATSASFGSAAAAAAAAAAHAQGVHLATMAQKRALWWRNVLVTGMFILSWYTFATLLSLYNKWMFSAEYYGFTYPLFVSACHMVIQFLLALVIRILFARRFRPAERPSRRDYATRIVPTAWATGTDIGLSNLSLKTITLSLYTMCKSSALIFVLMFAFMFRLEKYSIRLVSVILLISFGVFCMVFNATEVSIPGIIMVFSASAVGGLRWALTEVIMHKRAMGMSNPFATIFWLSPIMGVFLFVVSLAVESWHDMFTSHFFGSPLEALKTVAIIVLPGALAFSMVASEYFIIQRAGVVPLSIAGIFKEVSTITFAAWVFGDQLTELNIIGVVITISGIALYSYHKYQRSIHREVRLDAAQNPIDDPDDESAPLRPGAAPHGYSRTATTDEHDRSRRMSASSEDGGDRPTLSPMAGQSALQLHSLHSAVSSESREERTTRLRDEFEGWNNGDTEDEDDESEADEEEIARRRSDRVGGDDDSRSRSKWNEFWDRSM</sequence>
<gene>
    <name evidence="8" type="primary">CAS42</name>
    <name evidence="8" type="ORF">EHS24_002745</name>
</gene>
<dbReference type="InterPro" id="IPR050186">
    <property type="entry name" value="TPT_transporter"/>
</dbReference>
<feature type="compositionally biased region" description="Basic and acidic residues" evidence="5">
    <location>
        <begin position="497"/>
        <end position="510"/>
    </location>
</feature>
<comment type="caution">
    <text evidence="8">The sequence shown here is derived from an EMBL/GenBank/DDBJ whole genome shotgun (WGS) entry which is preliminary data.</text>
</comment>
<dbReference type="GO" id="GO:0016020">
    <property type="term" value="C:membrane"/>
    <property type="evidence" value="ECO:0007669"/>
    <property type="project" value="UniProtKB-SubCell"/>
</dbReference>
<dbReference type="Pfam" id="PF03151">
    <property type="entry name" value="TPT"/>
    <property type="match status" value="1"/>
</dbReference>
<dbReference type="RefSeq" id="XP_028473426.1">
    <property type="nucleotide sequence ID" value="XM_028618470.1"/>
</dbReference>
<feature type="transmembrane region" description="Helical" evidence="6">
    <location>
        <begin position="139"/>
        <end position="163"/>
    </location>
</feature>
<feature type="domain" description="Sugar phosphate transporter" evidence="7">
    <location>
        <begin position="109"/>
        <end position="408"/>
    </location>
</feature>
<feature type="transmembrane region" description="Helical" evidence="6">
    <location>
        <begin position="290"/>
        <end position="313"/>
    </location>
</feature>
<feature type="region of interest" description="Disordered" evidence="5">
    <location>
        <begin position="426"/>
        <end position="560"/>
    </location>
</feature>
<comment type="subcellular location">
    <subcellularLocation>
        <location evidence="1">Membrane</location>
        <topology evidence="1">Multi-pass membrane protein</topology>
    </subcellularLocation>
</comment>
<keyword evidence="9" id="KW-1185">Reference proteome</keyword>
<evidence type="ECO:0000313" key="8">
    <source>
        <dbReference type="EMBL" id="RSH78279.1"/>
    </source>
</evidence>
<evidence type="ECO:0000256" key="1">
    <source>
        <dbReference type="ARBA" id="ARBA00004141"/>
    </source>
</evidence>
<dbReference type="InterPro" id="IPR004853">
    <property type="entry name" value="Sugar_P_trans_dom"/>
</dbReference>
<feature type="transmembrane region" description="Helical" evidence="6">
    <location>
        <begin position="106"/>
        <end position="127"/>
    </location>
</feature>
<evidence type="ECO:0000256" key="4">
    <source>
        <dbReference type="ARBA" id="ARBA00023136"/>
    </source>
</evidence>
<dbReference type="GeneID" id="39587288"/>
<reference evidence="8 9" key="1">
    <citation type="submission" date="2018-11" db="EMBL/GenBank/DDBJ databases">
        <title>Genome sequence of Apiotrichum porosum DSM 27194.</title>
        <authorList>
            <person name="Aliyu H."/>
            <person name="Gorte O."/>
            <person name="Ochsenreither K."/>
        </authorList>
    </citation>
    <scope>NUCLEOTIDE SEQUENCE [LARGE SCALE GENOMIC DNA]</scope>
    <source>
        <strain evidence="8 9">DSM 27194</strain>
    </source>
</reference>
<proteinExistence type="predicted"/>
<feature type="compositionally biased region" description="Basic and acidic residues" evidence="5">
    <location>
        <begin position="532"/>
        <end position="560"/>
    </location>
</feature>
<organism evidence="8 9">
    <name type="scientific">Apiotrichum porosum</name>
    <dbReference type="NCBI Taxonomy" id="105984"/>
    <lineage>
        <taxon>Eukaryota</taxon>
        <taxon>Fungi</taxon>
        <taxon>Dikarya</taxon>
        <taxon>Basidiomycota</taxon>
        <taxon>Agaricomycotina</taxon>
        <taxon>Tremellomycetes</taxon>
        <taxon>Trichosporonales</taxon>
        <taxon>Trichosporonaceae</taxon>
        <taxon>Apiotrichum</taxon>
    </lineage>
</organism>
<feature type="region of interest" description="Disordered" evidence="5">
    <location>
        <begin position="27"/>
        <end position="71"/>
    </location>
</feature>
<evidence type="ECO:0000256" key="5">
    <source>
        <dbReference type="SAM" id="MobiDB-lite"/>
    </source>
</evidence>
<evidence type="ECO:0000256" key="3">
    <source>
        <dbReference type="ARBA" id="ARBA00022989"/>
    </source>
</evidence>
<dbReference type="AlphaFoldDB" id="A0A427XHA8"/>
<accession>A0A427XHA8</accession>
<feature type="compositionally biased region" description="Acidic residues" evidence="5">
    <location>
        <begin position="517"/>
        <end position="531"/>
    </location>
</feature>
<evidence type="ECO:0000256" key="6">
    <source>
        <dbReference type="SAM" id="Phobius"/>
    </source>
</evidence>
<dbReference type="Proteomes" id="UP000279236">
    <property type="component" value="Unassembled WGS sequence"/>
</dbReference>
<protein>
    <submittedName>
        <fullName evidence="8">Triose-phosphate Transporter</fullName>
    </submittedName>
</protein>
<feature type="transmembrane region" description="Helical" evidence="6">
    <location>
        <begin position="392"/>
        <end position="409"/>
    </location>
</feature>
<keyword evidence="3 6" id="KW-1133">Transmembrane helix</keyword>
<name>A0A427XHA8_9TREE</name>
<feature type="transmembrane region" description="Helical" evidence="6">
    <location>
        <begin position="333"/>
        <end position="351"/>
    </location>
</feature>
<dbReference type="PANTHER" id="PTHR11132">
    <property type="entry name" value="SOLUTE CARRIER FAMILY 35"/>
    <property type="match status" value="1"/>
</dbReference>
<keyword evidence="2 6" id="KW-0812">Transmembrane</keyword>